<keyword evidence="4" id="KW-0256">Endoplasmic reticulum</keyword>
<keyword evidence="9" id="KW-1185">Reference proteome</keyword>
<organism evidence="8 9">
    <name type="scientific">Intoshia linei</name>
    <dbReference type="NCBI Taxonomy" id="1819745"/>
    <lineage>
        <taxon>Eukaryota</taxon>
        <taxon>Metazoa</taxon>
        <taxon>Spiralia</taxon>
        <taxon>Lophotrochozoa</taxon>
        <taxon>Mesozoa</taxon>
        <taxon>Orthonectida</taxon>
        <taxon>Rhopaluridae</taxon>
        <taxon>Intoshia</taxon>
    </lineage>
</organism>
<evidence type="ECO:0000256" key="2">
    <source>
        <dbReference type="ARBA" id="ARBA00009436"/>
    </source>
</evidence>
<dbReference type="OrthoDB" id="286395at2759"/>
<evidence type="ECO:0000256" key="7">
    <source>
        <dbReference type="SAM" id="Phobius"/>
    </source>
</evidence>
<keyword evidence="5 7" id="KW-1133">Transmembrane helix</keyword>
<comment type="caution">
    <text evidence="8">The sequence shown here is derived from an EMBL/GenBank/DDBJ whole genome shotgun (WGS) entry which is preliminary data.</text>
</comment>
<evidence type="ECO:0000313" key="8">
    <source>
        <dbReference type="EMBL" id="OAF69227.1"/>
    </source>
</evidence>
<gene>
    <name evidence="8" type="ORF">A3Q56_03003</name>
</gene>
<dbReference type="GO" id="GO:0005789">
    <property type="term" value="C:endoplasmic reticulum membrane"/>
    <property type="evidence" value="ECO:0007669"/>
    <property type="project" value="UniProtKB-SubCell"/>
</dbReference>
<reference evidence="8 9" key="1">
    <citation type="submission" date="2016-04" db="EMBL/GenBank/DDBJ databases">
        <title>The genome of Intoshia linei affirms orthonectids as highly simplified spiralians.</title>
        <authorList>
            <person name="Mikhailov K.V."/>
            <person name="Slusarev G.S."/>
            <person name="Nikitin M.A."/>
            <person name="Logacheva M.D."/>
            <person name="Penin A."/>
            <person name="Aleoshin V."/>
            <person name="Panchin Y.V."/>
        </authorList>
    </citation>
    <scope>NUCLEOTIDE SEQUENCE [LARGE SCALE GENOMIC DNA]</scope>
    <source>
        <strain evidence="8">Intl2013</strain>
        <tissue evidence="8">Whole animal</tissue>
    </source>
</reference>
<keyword evidence="6 7" id="KW-0472">Membrane</keyword>
<feature type="transmembrane region" description="Helical" evidence="7">
    <location>
        <begin position="86"/>
        <end position="103"/>
    </location>
</feature>
<dbReference type="EMBL" id="LWCA01000316">
    <property type="protein sequence ID" value="OAF69227.1"/>
    <property type="molecule type" value="Genomic_DNA"/>
</dbReference>
<dbReference type="AlphaFoldDB" id="A0A177B4K1"/>
<evidence type="ECO:0000256" key="6">
    <source>
        <dbReference type="ARBA" id="ARBA00023136"/>
    </source>
</evidence>
<dbReference type="Pfam" id="PF07019">
    <property type="entry name" value="EMC6"/>
    <property type="match status" value="1"/>
</dbReference>
<dbReference type="Proteomes" id="UP000078046">
    <property type="component" value="Unassembled WGS sequence"/>
</dbReference>
<evidence type="ECO:0000256" key="5">
    <source>
        <dbReference type="ARBA" id="ARBA00022989"/>
    </source>
</evidence>
<dbReference type="InterPro" id="IPR029008">
    <property type="entry name" value="EMC6-like"/>
</dbReference>
<comment type="similarity">
    <text evidence="2">Belongs to the EMC6 family.</text>
</comment>
<evidence type="ECO:0000256" key="1">
    <source>
        <dbReference type="ARBA" id="ARBA00004477"/>
    </source>
</evidence>
<name>A0A177B4K1_9BILA</name>
<proteinExistence type="inferred from homology"/>
<keyword evidence="3 7" id="KW-0812">Transmembrane</keyword>
<sequence length="134" mass="15370">MSILLKIFDTADRNQFLDLIYWHKQYLSLIIAVTCSILNLTGFVSFLLYLIVVIWLCTTATNIFNNENDEVGSQISLDTAETIKEAMFPSLSIFIIITAIINSSKYDKIYIPTVCFFVVLSLILTFYVCKKFKN</sequence>
<accession>A0A177B4K1</accession>
<feature type="transmembrane region" description="Helical" evidence="7">
    <location>
        <begin position="109"/>
        <end position="129"/>
    </location>
</feature>
<protein>
    <submittedName>
        <fullName evidence="8">Uncharacterized protein</fullName>
    </submittedName>
</protein>
<comment type="subcellular location">
    <subcellularLocation>
        <location evidence="1">Endoplasmic reticulum membrane</location>
        <topology evidence="1">Multi-pass membrane protein</topology>
    </subcellularLocation>
</comment>
<evidence type="ECO:0000256" key="4">
    <source>
        <dbReference type="ARBA" id="ARBA00022824"/>
    </source>
</evidence>
<evidence type="ECO:0000256" key="3">
    <source>
        <dbReference type="ARBA" id="ARBA00022692"/>
    </source>
</evidence>
<evidence type="ECO:0000313" key="9">
    <source>
        <dbReference type="Proteomes" id="UP000078046"/>
    </source>
</evidence>